<dbReference type="GO" id="GO:0004721">
    <property type="term" value="F:phosphoprotein phosphatase activity"/>
    <property type="evidence" value="ECO:0007669"/>
    <property type="project" value="TreeGrafter"/>
</dbReference>
<dbReference type="Pfam" id="PF00512">
    <property type="entry name" value="HisKA"/>
    <property type="match status" value="1"/>
</dbReference>
<dbReference type="AlphaFoldDB" id="A0A1H3VMI5"/>
<dbReference type="EC" id="2.7.13.3" evidence="2"/>
<feature type="transmembrane region" description="Helical" evidence="7">
    <location>
        <begin position="12"/>
        <end position="33"/>
    </location>
</feature>
<dbReference type="GO" id="GO:0000155">
    <property type="term" value="F:phosphorelay sensor kinase activity"/>
    <property type="evidence" value="ECO:0007669"/>
    <property type="project" value="InterPro"/>
</dbReference>
<dbReference type="Pfam" id="PF02518">
    <property type="entry name" value="HATPase_c"/>
    <property type="match status" value="1"/>
</dbReference>
<evidence type="ECO:0000256" key="4">
    <source>
        <dbReference type="ARBA" id="ARBA00022679"/>
    </source>
</evidence>
<dbReference type="InterPro" id="IPR036097">
    <property type="entry name" value="HisK_dim/P_sf"/>
</dbReference>
<evidence type="ECO:0000313" key="9">
    <source>
        <dbReference type="EMBL" id="SDZ76007.1"/>
    </source>
</evidence>
<reference evidence="9 10" key="1">
    <citation type="submission" date="2016-10" db="EMBL/GenBank/DDBJ databases">
        <authorList>
            <person name="de Groot N.N."/>
        </authorList>
    </citation>
    <scope>NUCLEOTIDE SEQUENCE [LARGE SCALE GENOMIC DNA]</scope>
    <source>
        <strain evidence="9 10">Vu-144</strain>
    </source>
</reference>
<dbReference type="InterPro" id="IPR003594">
    <property type="entry name" value="HATPase_dom"/>
</dbReference>
<dbReference type="Gene3D" id="1.10.287.130">
    <property type="match status" value="1"/>
</dbReference>
<name>A0A1H3VMI5_9BACT</name>
<keyword evidence="10" id="KW-1185">Reference proteome</keyword>
<keyword evidence="7" id="KW-0472">Membrane</keyword>
<protein>
    <recommendedName>
        <fullName evidence="2">histidine kinase</fullName>
        <ecNumber evidence="2">2.7.13.3</ecNumber>
    </recommendedName>
</protein>
<dbReference type="CDD" id="cd00075">
    <property type="entry name" value="HATPase"/>
    <property type="match status" value="1"/>
</dbReference>
<dbReference type="GO" id="GO:0016036">
    <property type="term" value="P:cellular response to phosphate starvation"/>
    <property type="evidence" value="ECO:0007669"/>
    <property type="project" value="TreeGrafter"/>
</dbReference>
<dbReference type="Proteomes" id="UP000199041">
    <property type="component" value="Unassembled WGS sequence"/>
</dbReference>
<dbReference type="CDD" id="cd00082">
    <property type="entry name" value="HisKA"/>
    <property type="match status" value="1"/>
</dbReference>
<dbReference type="InterPro" id="IPR036890">
    <property type="entry name" value="HATPase_C_sf"/>
</dbReference>
<evidence type="ECO:0000256" key="3">
    <source>
        <dbReference type="ARBA" id="ARBA00022553"/>
    </source>
</evidence>
<dbReference type="InterPro" id="IPR005467">
    <property type="entry name" value="His_kinase_dom"/>
</dbReference>
<evidence type="ECO:0000256" key="1">
    <source>
        <dbReference type="ARBA" id="ARBA00000085"/>
    </source>
</evidence>
<feature type="transmembrane region" description="Helical" evidence="7">
    <location>
        <begin position="226"/>
        <end position="248"/>
    </location>
</feature>
<gene>
    <name evidence="9" type="ORF">SAMN05192529_101287</name>
</gene>
<evidence type="ECO:0000256" key="6">
    <source>
        <dbReference type="ARBA" id="ARBA00023012"/>
    </source>
</evidence>
<keyword evidence="7" id="KW-1133">Transmembrane helix</keyword>
<accession>A0A1H3VMI5</accession>
<feature type="transmembrane region" description="Helical" evidence="7">
    <location>
        <begin position="136"/>
        <end position="154"/>
    </location>
</feature>
<keyword evidence="6" id="KW-0902">Two-component regulatory system</keyword>
<keyword evidence="5 9" id="KW-0418">Kinase</keyword>
<dbReference type="SUPFAM" id="SSF55874">
    <property type="entry name" value="ATPase domain of HSP90 chaperone/DNA topoisomerase II/histidine kinase"/>
    <property type="match status" value="1"/>
</dbReference>
<dbReference type="InterPro" id="IPR003661">
    <property type="entry name" value="HisK_dim/P_dom"/>
</dbReference>
<feature type="domain" description="Histidine kinase" evidence="8">
    <location>
        <begin position="263"/>
        <end position="480"/>
    </location>
</feature>
<evidence type="ECO:0000313" key="10">
    <source>
        <dbReference type="Proteomes" id="UP000199041"/>
    </source>
</evidence>
<dbReference type="SMART" id="SM00388">
    <property type="entry name" value="HisKA"/>
    <property type="match status" value="1"/>
</dbReference>
<dbReference type="STRING" id="551991.SAMN05192529_101287"/>
<dbReference type="GO" id="GO:0005886">
    <property type="term" value="C:plasma membrane"/>
    <property type="evidence" value="ECO:0007669"/>
    <property type="project" value="TreeGrafter"/>
</dbReference>
<dbReference type="SMART" id="SM00387">
    <property type="entry name" value="HATPase_c"/>
    <property type="match status" value="1"/>
</dbReference>
<dbReference type="PROSITE" id="PS50109">
    <property type="entry name" value="HIS_KIN"/>
    <property type="match status" value="1"/>
</dbReference>
<evidence type="ECO:0000256" key="2">
    <source>
        <dbReference type="ARBA" id="ARBA00012438"/>
    </source>
</evidence>
<evidence type="ECO:0000256" key="7">
    <source>
        <dbReference type="SAM" id="Phobius"/>
    </source>
</evidence>
<proteinExistence type="predicted"/>
<keyword evidence="3" id="KW-0597">Phosphoprotein</keyword>
<dbReference type="InterPro" id="IPR004358">
    <property type="entry name" value="Sig_transdc_His_kin-like_C"/>
</dbReference>
<dbReference type="InterPro" id="IPR050351">
    <property type="entry name" value="BphY/WalK/GraS-like"/>
</dbReference>
<dbReference type="EMBL" id="FNQY01000001">
    <property type="protein sequence ID" value="SDZ76007.1"/>
    <property type="molecule type" value="Genomic_DNA"/>
</dbReference>
<dbReference type="PANTHER" id="PTHR45453:SF1">
    <property type="entry name" value="PHOSPHATE REGULON SENSOR PROTEIN PHOR"/>
    <property type="match status" value="1"/>
</dbReference>
<dbReference type="SUPFAM" id="SSF47384">
    <property type="entry name" value="Homodimeric domain of signal transducing histidine kinase"/>
    <property type="match status" value="1"/>
</dbReference>
<dbReference type="RefSeq" id="WP_091392406.1">
    <property type="nucleotide sequence ID" value="NZ_FNQY01000001.1"/>
</dbReference>
<sequence length="480" mass="55370">MGLSVKSTSILIYKIIAVLSFLILLGVQFFLVYNTYKLKDEHYFSTEKQLIKSVYTKSIRNDKVYPGGQKIIDSFLLRNMHPLERLYKTDPSAFNLQRQLVCDSIFRELRANSPMDDVFAKILKENHLKHDLQYRLLIKTLSITFSGSNYIILFQSGHQLPLLDSSYILPEGAVIDGRLQTLNMQNQVTSLTVSAPNAYSYQITFELYVDSPNRAWAILSLMKPTFALSFFSLLAVMIIYFFTFRNWLRQKKLAEMKSDFVNSITHEFHTPLATIMVANKSLQNEKIIEKKENIAPLTDIISRQTGRLKTIFSQVLDITVMNNATLKKESYYLGTLLEEILLDYRLTLGNKNVEIKLDKIPDDYLILLDKFWFTTTVLNLFENAIKYNSSPVKKIRIRAQQDKKMIQLSIADNGIGMSQKTIRHIFEKFYRSKNKSTEDVNGLGLGLFYVRQSVRAHGWTLDVESKEGEGTEFIIMMPKG</sequence>
<organism evidence="9 10">
    <name type="scientific">Arachidicoccus rhizosphaerae</name>
    <dbReference type="NCBI Taxonomy" id="551991"/>
    <lineage>
        <taxon>Bacteria</taxon>
        <taxon>Pseudomonadati</taxon>
        <taxon>Bacteroidota</taxon>
        <taxon>Chitinophagia</taxon>
        <taxon>Chitinophagales</taxon>
        <taxon>Chitinophagaceae</taxon>
        <taxon>Arachidicoccus</taxon>
    </lineage>
</organism>
<dbReference type="OrthoDB" id="9804645at2"/>
<dbReference type="PRINTS" id="PR00344">
    <property type="entry name" value="BCTRLSENSOR"/>
</dbReference>
<evidence type="ECO:0000259" key="8">
    <source>
        <dbReference type="PROSITE" id="PS50109"/>
    </source>
</evidence>
<keyword evidence="4" id="KW-0808">Transferase</keyword>
<evidence type="ECO:0000256" key="5">
    <source>
        <dbReference type="ARBA" id="ARBA00022777"/>
    </source>
</evidence>
<dbReference type="Gene3D" id="3.30.565.10">
    <property type="entry name" value="Histidine kinase-like ATPase, C-terminal domain"/>
    <property type="match status" value="1"/>
</dbReference>
<keyword evidence="7" id="KW-0812">Transmembrane</keyword>
<dbReference type="PANTHER" id="PTHR45453">
    <property type="entry name" value="PHOSPHATE REGULON SENSOR PROTEIN PHOR"/>
    <property type="match status" value="1"/>
</dbReference>
<comment type="catalytic activity">
    <reaction evidence="1">
        <text>ATP + protein L-histidine = ADP + protein N-phospho-L-histidine.</text>
        <dbReference type="EC" id="2.7.13.3"/>
    </reaction>
</comment>